<feature type="chain" id="PRO_5029483210" evidence="1">
    <location>
        <begin position="18"/>
        <end position="140"/>
    </location>
</feature>
<reference evidence="3" key="1">
    <citation type="submission" date="2020-12" db="UniProtKB">
        <authorList>
            <consortium name="WormBaseParasite"/>
        </authorList>
    </citation>
    <scope>IDENTIFICATION</scope>
    <source>
        <strain evidence="3">MHco3</strain>
    </source>
</reference>
<evidence type="ECO:0000256" key="1">
    <source>
        <dbReference type="SAM" id="SignalP"/>
    </source>
</evidence>
<dbReference type="AlphaFoldDB" id="A0A7I4YJY2"/>
<evidence type="ECO:0000313" key="3">
    <source>
        <dbReference type="WBParaSite" id="HCON_00102980-00001"/>
    </source>
</evidence>
<keyword evidence="2" id="KW-1185">Reference proteome</keyword>
<organism evidence="2 3">
    <name type="scientific">Haemonchus contortus</name>
    <name type="common">Barber pole worm</name>
    <dbReference type="NCBI Taxonomy" id="6289"/>
    <lineage>
        <taxon>Eukaryota</taxon>
        <taxon>Metazoa</taxon>
        <taxon>Ecdysozoa</taxon>
        <taxon>Nematoda</taxon>
        <taxon>Chromadorea</taxon>
        <taxon>Rhabditida</taxon>
        <taxon>Rhabditina</taxon>
        <taxon>Rhabditomorpha</taxon>
        <taxon>Strongyloidea</taxon>
        <taxon>Trichostrongylidae</taxon>
        <taxon>Haemonchus</taxon>
    </lineage>
</organism>
<protein>
    <submittedName>
        <fullName evidence="3">Lipocalin</fullName>
    </submittedName>
</protein>
<feature type="signal peptide" evidence="1">
    <location>
        <begin position="1"/>
        <end position="17"/>
    </location>
</feature>
<accession>A0A7I4YJY2</accession>
<dbReference type="WBParaSite" id="HCON_00102980-00001">
    <property type="protein sequence ID" value="HCON_00102980-00001"/>
    <property type="gene ID" value="HCON_00102980"/>
</dbReference>
<keyword evidence="1" id="KW-0732">Signal</keyword>
<sequence length="140" mass="16137">MERLFIAFVITGAVTVGQLVPPPKVNGTGHERAHVILTSFRLNANRTVEEDTEIIKDASRFGTIKEMLIWNDLVSTTYNFLLFDTDCSKVVSWLKDLVHSTKIFPIASLGCRPMNRSYYPHHYFTLITRKTMEKYQAPWK</sequence>
<dbReference type="Proteomes" id="UP000025227">
    <property type="component" value="Unplaced"/>
</dbReference>
<proteinExistence type="predicted"/>
<name>A0A7I4YJY2_HAECO</name>
<evidence type="ECO:0000313" key="2">
    <source>
        <dbReference type="Proteomes" id="UP000025227"/>
    </source>
</evidence>